<reference evidence="1 2" key="1">
    <citation type="journal article" date="2021" name="Commun. Biol.">
        <title>The genome of Shorea leprosula (Dipterocarpaceae) highlights the ecological relevance of drought in aseasonal tropical rainforests.</title>
        <authorList>
            <person name="Ng K.K.S."/>
            <person name="Kobayashi M.J."/>
            <person name="Fawcett J.A."/>
            <person name="Hatakeyama M."/>
            <person name="Paape T."/>
            <person name="Ng C.H."/>
            <person name="Ang C.C."/>
            <person name="Tnah L.H."/>
            <person name="Lee C.T."/>
            <person name="Nishiyama T."/>
            <person name="Sese J."/>
            <person name="O'Brien M.J."/>
            <person name="Copetti D."/>
            <person name="Mohd Noor M.I."/>
            <person name="Ong R.C."/>
            <person name="Putra M."/>
            <person name="Sireger I.Z."/>
            <person name="Indrioko S."/>
            <person name="Kosugi Y."/>
            <person name="Izuno A."/>
            <person name="Isagi Y."/>
            <person name="Lee S.L."/>
            <person name="Shimizu K.K."/>
        </authorList>
    </citation>
    <scope>NUCLEOTIDE SEQUENCE [LARGE SCALE GENOMIC DNA]</scope>
    <source>
        <strain evidence="1">214</strain>
    </source>
</reference>
<evidence type="ECO:0000313" key="2">
    <source>
        <dbReference type="Proteomes" id="UP001054252"/>
    </source>
</evidence>
<gene>
    <name evidence="1" type="ORF">SLEP1_g38945</name>
</gene>
<dbReference type="AlphaFoldDB" id="A0AAV5KZD6"/>
<comment type="caution">
    <text evidence="1">The sequence shown here is derived from an EMBL/GenBank/DDBJ whole genome shotgun (WGS) entry which is preliminary data.</text>
</comment>
<proteinExistence type="predicted"/>
<dbReference type="Proteomes" id="UP001054252">
    <property type="component" value="Unassembled WGS sequence"/>
</dbReference>
<protein>
    <submittedName>
        <fullName evidence="1">Uncharacterized protein</fullName>
    </submittedName>
</protein>
<dbReference type="EMBL" id="BPVZ01000085">
    <property type="protein sequence ID" value="GKV30086.1"/>
    <property type="molecule type" value="Genomic_DNA"/>
</dbReference>
<keyword evidence="2" id="KW-1185">Reference proteome</keyword>
<name>A0AAV5KZD6_9ROSI</name>
<organism evidence="1 2">
    <name type="scientific">Rubroshorea leprosula</name>
    <dbReference type="NCBI Taxonomy" id="152421"/>
    <lineage>
        <taxon>Eukaryota</taxon>
        <taxon>Viridiplantae</taxon>
        <taxon>Streptophyta</taxon>
        <taxon>Embryophyta</taxon>
        <taxon>Tracheophyta</taxon>
        <taxon>Spermatophyta</taxon>
        <taxon>Magnoliopsida</taxon>
        <taxon>eudicotyledons</taxon>
        <taxon>Gunneridae</taxon>
        <taxon>Pentapetalae</taxon>
        <taxon>rosids</taxon>
        <taxon>malvids</taxon>
        <taxon>Malvales</taxon>
        <taxon>Dipterocarpaceae</taxon>
        <taxon>Rubroshorea</taxon>
    </lineage>
</organism>
<sequence>MGSRSSHARALEQPREVQKQLGGLDKAQNSDLDEDVNSAPDKLVYSARQGVWNGLNGASPTWGFSWAL</sequence>
<evidence type="ECO:0000313" key="1">
    <source>
        <dbReference type="EMBL" id="GKV30086.1"/>
    </source>
</evidence>
<accession>A0AAV5KZD6</accession>